<sequence length="344" mass="39562">MISGLIILLFRGVTASIFEHTSLGRETWSQEWWLIEESHLPGNSILTVHNEGIQGASKPAHFHVLYDDSNWTSDALQLFTYHLCYAYMRCSRSVSYPAPTYYSHLASFRAREWLLDVEKPEILLDGGRFKVHSSQVDGMFYFIYTSYELKHHTLNRIDAISSSVVELNRNISVRSHVLFELSTDELRQFEECVSCVIGKQSQSANLKHLDSLKQVVAENRFLTDLNKYVFNYSSVTLSEIQLQGHKFCNSSSEVNRVYTQVQFENLINQTSDLTPTSPEEFQHLKSTVLDCYHQFTSSRPSWNNLLTKEHIDQLKELEKNGDISICRPDKGGGVVVMNRRDYNG</sequence>
<dbReference type="SUPFAM" id="SSF53098">
    <property type="entry name" value="Ribonuclease H-like"/>
    <property type="match status" value="1"/>
</dbReference>
<dbReference type="InterPro" id="IPR003165">
    <property type="entry name" value="Piwi"/>
</dbReference>
<keyword evidence="3" id="KW-1185">Reference proteome</keyword>
<evidence type="ECO:0000256" key="1">
    <source>
        <dbReference type="SAM" id="SignalP"/>
    </source>
</evidence>
<dbReference type="InterPro" id="IPR012337">
    <property type="entry name" value="RNaseH-like_sf"/>
</dbReference>
<accession>A0AA85ILH4</accession>
<feature type="domain" description="Piwi" evidence="2">
    <location>
        <begin position="52"/>
        <end position="115"/>
    </location>
</feature>
<reference evidence="4 5" key="2">
    <citation type="submission" date="2023-11" db="UniProtKB">
        <authorList>
            <consortium name="WormBaseParasite"/>
        </authorList>
    </citation>
    <scope>IDENTIFICATION</scope>
</reference>
<dbReference type="AlphaFoldDB" id="A0AA85ILH4"/>
<dbReference type="WBParaSite" id="TREG1_1030.2">
    <property type="protein sequence ID" value="TREG1_1030.2"/>
    <property type="gene ID" value="TREG1_1030"/>
</dbReference>
<evidence type="ECO:0000313" key="5">
    <source>
        <dbReference type="WBParaSite" id="TREG1_1030.2"/>
    </source>
</evidence>
<feature type="chain" id="PRO_5044704808" description="Piwi domain-containing protein" evidence="1">
    <location>
        <begin position="16"/>
        <end position="344"/>
    </location>
</feature>
<name>A0AA85ILH4_TRIRE</name>
<organism evidence="3 4">
    <name type="scientific">Trichobilharzia regenti</name>
    <name type="common">Nasal bird schistosome</name>
    <dbReference type="NCBI Taxonomy" id="157069"/>
    <lineage>
        <taxon>Eukaryota</taxon>
        <taxon>Metazoa</taxon>
        <taxon>Spiralia</taxon>
        <taxon>Lophotrochozoa</taxon>
        <taxon>Platyhelminthes</taxon>
        <taxon>Trematoda</taxon>
        <taxon>Digenea</taxon>
        <taxon>Strigeidida</taxon>
        <taxon>Schistosomatoidea</taxon>
        <taxon>Schistosomatidae</taxon>
        <taxon>Trichobilharzia</taxon>
    </lineage>
</organism>
<proteinExistence type="predicted"/>
<keyword evidence="1" id="KW-0732">Signal</keyword>
<protein>
    <recommendedName>
        <fullName evidence="2">Piwi domain-containing protein</fullName>
    </recommendedName>
</protein>
<dbReference type="Gene3D" id="3.30.420.10">
    <property type="entry name" value="Ribonuclease H-like superfamily/Ribonuclease H"/>
    <property type="match status" value="1"/>
</dbReference>
<feature type="signal peptide" evidence="1">
    <location>
        <begin position="1"/>
        <end position="15"/>
    </location>
</feature>
<evidence type="ECO:0000313" key="4">
    <source>
        <dbReference type="WBParaSite" id="TREG1_1030.1"/>
    </source>
</evidence>
<dbReference type="GO" id="GO:0003676">
    <property type="term" value="F:nucleic acid binding"/>
    <property type="evidence" value="ECO:0007669"/>
    <property type="project" value="InterPro"/>
</dbReference>
<reference evidence="3" key="1">
    <citation type="submission" date="2022-06" db="EMBL/GenBank/DDBJ databases">
        <authorList>
            <person name="Berger JAMES D."/>
            <person name="Berger JAMES D."/>
        </authorList>
    </citation>
    <scope>NUCLEOTIDE SEQUENCE [LARGE SCALE GENOMIC DNA]</scope>
</reference>
<dbReference type="WBParaSite" id="TREG1_1030.1">
    <property type="protein sequence ID" value="TREG1_1030.1"/>
    <property type="gene ID" value="TREG1_1030"/>
</dbReference>
<dbReference type="InterPro" id="IPR036397">
    <property type="entry name" value="RNaseH_sf"/>
</dbReference>
<dbReference type="Proteomes" id="UP000050795">
    <property type="component" value="Unassembled WGS sequence"/>
</dbReference>
<evidence type="ECO:0000259" key="2">
    <source>
        <dbReference type="PROSITE" id="PS50822"/>
    </source>
</evidence>
<evidence type="ECO:0000313" key="3">
    <source>
        <dbReference type="Proteomes" id="UP000050795"/>
    </source>
</evidence>
<dbReference type="PROSITE" id="PS50822">
    <property type="entry name" value="PIWI"/>
    <property type="match status" value="1"/>
</dbReference>
<dbReference type="Pfam" id="PF02171">
    <property type="entry name" value="Piwi"/>
    <property type="match status" value="1"/>
</dbReference>
<dbReference type="PANTHER" id="PTHR22891">
    <property type="entry name" value="EUKARYOTIC TRANSLATION INITIATION FACTOR 2C"/>
    <property type="match status" value="1"/>
</dbReference>